<keyword evidence="3" id="KW-1185">Reference proteome</keyword>
<feature type="region of interest" description="Disordered" evidence="1">
    <location>
        <begin position="97"/>
        <end position="135"/>
    </location>
</feature>
<evidence type="ECO:0000313" key="3">
    <source>
        <dbReference type="Proteomes" id="UP000279236"/>
    </source>
</evidence>
<dbReference type="Proteomes" id="UP000279236">
    <property type="component" value="Unassembled WGS sequence"/>
</dbReference>
<dbReference type="RefSeq" id="XP_028476277.1">
    <property type="nucleotide sequence ID" value="XM_028623344.1"/>
</dbReference>
<evidence type="ECO:0000256" key="1">
    <source>
        <dbReference type="SAM" id="MobiDB-lite"/>
    </source>
</evidence>
<comment type="caution">
    <text evidence="2">The sequence shown here is derived from an EMBL/GenBank/DDBJ whole genome shotgun (WGS) entry which is preliminary data.</text>
</comment>
<proteinExistence type="predicted"/>
<protein>
    <submittedName>
        <fullName evidence="2">Uncharacterized protein</fullName>
    </submittedName>
</protein>
<dbReference type="OrthoDB" id="9995831at2759"/>
<dbReference type="AlphaFoldDB" id="A0A427XSC3"/>
<dbReference type="GeneID" id="39592558"/>
<evidence type="ECO:0000313" key="2">
    <source>
        <dbReference type="EMBL" id="RSH81822.1"/>
    </source>
</evidence>
<dbReference type="STRING" id="105984.A0A427XSC3"/>
<sequence length="542" mass="59650">MSYYTFASSEYDLPHPTLSRHQPRFYIPDRSTYSPGPSSAGLVGETLSMHSRHPSVLDTGYSGHSTPFNRAGSFYGSASRTSLAQLRHVLHSYHAHASASGTGAGDVDPLTPPRQMSRAHRAPFPVPPEGEGEHVHVHGRECDASSGDLMGHEWDPDMWSRVAGDPMEALIDIHRVLYRGSEDLSSDNPLWSEQGQEVKRVVEQWFEGDCVYDHPLIRLSSRQSVLTHFALLQLFSTAYVPSFTPSSMLLHARNLTSRIRGVFLSSDEIPAVEARARDAKGKRVVDPVDEWLETSGNRQPVVHRDHKNDGWWKLWDVSAECRDIGCMECYEGYHIALIDHVISLSLFPSIIKRPSPRGLVTPTDSTDSLATLDLPQRSFVYSLAASLLSEFDFLLRWNLPVSTIVEFNEVGKATHVRDVVDVQDVIDTFVPFAKRFSWLSRRMAGLVTSTVGSIALSLIPGHTVLVGDPIKIMSDEQQQDKDKIKELAAKPGLGSPIGLLPDPSAVAIKSVTASPFGDASNLLGLEGVSSMAPDVDVEGQDV</sequence>
<name>A0A427XSC3_9TREE</name>
<reference evidence="2 3" key="1">
    <citation type="submission" date="2018-11" db="EMBL/GenBank/DDBJ databases">
        <title>Genome sequence of Apiotrichum porosum DSM 27194.</title>
        <authorList>
            <person name="Aliyu H."/>
            <person name="Gorte O."/>
            <person name="Ochsenreither K."/>
        </authorList>
    </citation>
    <scope>NUCLEOTIDE SEQUENCE [LARGE SCALE GENOMIC DNA]</scope>
    <source>
        <strain evidence="2 3">DSM 27194</strain>
    </source>
</reference>
<dbReference type="EMBL" id="RSCE01000006">
    <property type="protein sequence ID" value="RSH81822.1"/>
    <property type="molecule type" value="Genomic_DNA"/>
</dbReference>
<accession>A0A427XSC3</accession>
<organism evidence="2 3">
    <name type="scientific">Apiotrichum porosum</name>
    <dbReference type="NCBI Taxonomy" id="105984"/>
    <lineage>
        <taxon>Eukaryota</taxon>
        <taxon>Fungi</taxon>
        <taxon>Dikarya</taxon>
        <taxon>Basidiomycota</taxon>
        <taxon>Agaricomycotina</taxon>
        <taxon>Tremellomycetes</taxon>
        <taxon>Trichosporonales</taxon>
        <taxon>Trichosporonaceae</taxon>
        <taxon>Apiotrichum</taxon>
    </lineage>
</organism>
<gene>
    <name evidence="2" type="ORF">EHS24_008015</name>
</gene>